<feature type="domain" description="HTH marR-type" evidence="1">
    <location>
        <begin position="1"/>
        <end position="137"/>
    </location>
</feature>
<dbReference type="PRINTS" id="PR00598">
    <property type="entry name" value="HTHMARR"/>
</dbReference>
<dbReference type="SUPFAM" id="SSF46785">
    <property type="entry name" value="Winged helix' DNA-binding domain"/>
    <property type="match status" value="1"/>
</dbReference>
<dbReference type="PROSITE" id="PS50995">
    <property type="entry name" value="HTH_MARR_2"/>
    <property type="match status" value="1"/>
</dbReference>
<dbReference type="InterPro" id="IPR036388">
    <property type="entry name" value="WH-like_DNA-bd_sf"/>
</dbReference>
<dbReference type="GO" id="GO:0006950">
    <property type="term" value="P:response to stress"/>
    <property type="evidence" value="ECO:0007669"/>
    <property type="project" value="TreeGrafter"/>
</dbReference>
<keyword evidence="3" id="KW-1185">Reference proteome</keyword>
<proteinExistence type="predicted"/>
<dbReference type="SMART" id="SM00347">
    <property type="entry name" value="HTH_MARR"/>
    <property type="match status" value="1"/>
</dbReference>
<evidence type="ECO:0000313" key="2">
    <source>
        <dbReference type="EMBL" id="GIM85340.1"/>
    </source>
</evidence>
<dbReference type="Gene3D" id="1.10.10.10">
    <property type="entry name" value="Winged helix-like DNA-binding domain superfamily/Winged helix DNA-binding domain"/>
    <property type="match status" value="1"/>
</dbReference>
<name>A0A919T2J2_9ACTN</name>
<dbReference type="AlphaFoldDB" id="A0A919T2J2"/>
<dbReference type="EMBL" id="BOQP01000082">
    <property type="protein sequence ID" value="GIM85340.1"/>
    <property type="molecule type" value="Genomic_DNA"/>
</dbReference>
<dbReference type="RefSeq" id="WP_213003817.1">
    <property type="nucleotide sequence ID" value="NZ_BAAATW010000004.1"/>
</dbReference>
<reference evidence="2" key="1">
    <citation type="submission" date="2021-03" db="EMBL/GenBank/DDBJ databases">
        <title>Whole genome shotgun sequence of Actinoplanes consettensis NBRC 14913.</title>
        <authorList>
            <person name="Komaki H."/>
            <person name="Tamura T."/>
        </authorList>
    </citation>
    <scope>NUCLEOTIDE SEQUENCE</scope>
    <source>
        <strain evidence="2">NBRC 14913</strain>
    </source>
</reference>
<comment type="caution">
    <text evidence="2">The sequence shown here is derived from an EMBL/GenBank/DDBJ whole genome shotgun (WGS) entry which is preliminary data.</text>
</comment>
<organism evidence="2 3">
    <name type="scientific">Winogradskya consettensis</name>
    <dbReference type="NCBI Taxonomy" id="113560"/>
    <lineage>
        <taxon>Bacteria</taxon>
        <taxon>Bacillati</taxon>
        <taxon>Actinomycetota</taxon>
        <taxon>Actinomycetes</taxon>
        <taxon>Micromonosporales</taxon>
        <taxon>Micromonosporaceae</taxon>
        <taxon>Winogradskya</taxon>
    </lineage>
</organism>
<dbReference type="GO" id="GO:0003700">
    <property type="term" value="F:DNA-binding transcription factor activity"/>
    <property type="evidence" value="ECO:0007669"/>
    <property type="project" value="InterPro"/>
</dbReference>
<protein>
    <submittedName>
        <fullName evidence="2">MarR family transcriptional regulator</fullName>
    </submittedName>
</protein>
<dbReference type="Pfam" id="PF12802">
    <property type="entry name" value="MarR_2"/>
    <property type="match status" value="1"/>
</dbReference>
<gene>
    <name evidence="2" type="primary">marR_3</name>
    <name evidence="2" type="ORF">Aco04nite_95810</name>
</gene>
<evidence type="ECO:0000313" key="3">
    <source>
        <dbReference type="Proteomes" id="UP000680865"/>
    </source>
</evidence>
<dbReference type="InterPro" id="IPR039422">
    <property type="entry name" value="MarR/SlyA-like"/>
</dbReference>
<dbReference type="Proteomes" id="UP000680865">
    <property type="component" value="Unassembled WGS sequence"/>
</dbReference>
<dbReference type="InterPro" id="IPR036390">
    <property type="entry name" value="WH_DNA-bd_sf"/>
</dbReference>
<evidence type="ECO:0000259" key="1">
    <source>
        <dbReference type="PROSITE" id="PS50995"/>
    </source>
</evidence>
<dbReference type="InterPro" id="IPR000835">
    <property type="entry name" value="HTH_MarR-typ"/>
</dbReference>
<dbReference type="PANTHER" id="PTHR33164:SF43">
    <property type="entry name" value="HTH-TYPE TRANSCRIPTIONAL REPRESSOR YETL"/>
    <property type="match status" value="1"/>
</dbReference>
<dbReference type="PANTHER" id="PTHR33164">
    <property type="entry name" value="TRANSCRIPTIONAL REGULATOR, MARR FAMILY"/>
    <property type="match status" value="1"/>
</dbReference>
<accession>A0A919T2J2</accession>
<sequence>MVERTVRDLTGMLNSAGHTMSNRLAGALADVGLTQRMQCVLMHALERERTQIEIAALADLDKTTMVSTVDELERRGFAERRPSATDRRARIISVTEDGRKAAEQGQRIVDIVHAEALDALPPAVRDAFVSALANLVDGGHGSPSAKPVRRARQSLK</sequence>